<feature type="compositionally biased region" description="Low complexity" evidence="1">
    <location>
        <begin position="264"/>
        <end position="287"/>
    </location>
</feature>
<comment type="caution">
    <text evidence="2">The sequence shown here is derived from an EMBL/GenBank/DDBJ whole genome shotgun (WGS) entry which is preliminary data.</text>
</comment>
<dbReference type="Proteomes" id="UP000560081">
    <property type="component" value="Unassembled WGS sequence"/>
</dbReference>
<keyword evidence="3" id="KW-1185">Reference proteome</keyword>
<organism evidence="2 3">
    <name type="scientific">Micrococcus flavus</name>
    <dbReference type="NCBI Taxonomy" id="384602"/>
    <lineage>
        <taxon>Bacteria</taxon>
        <taxon>Bacillati</taxon>
        <taxon>Actinomycetota</taxon>
        <taxon>Actinomycetes</taxon>
        <taxon>Micrococcales</taxon>
        <taxon>Micrococcaceae</taxon>
        <taxon>Micrococcus</taxon>
    </lineage>
</organism>
<feature type="compositionally biased region" description="Basic and acidic residues" evidence="1">
    <location>
        <begin position="252"/>
        <end position="261"/>
    </location>
</feature>
<evidence type="ECO:0000313" key="3">
    <source>
        <dbReference type="Proteomes" id="UP000560081"/>
    </source>
</evidence>
<dbReference type="AlphaFoldDB" id="A0A4Y8X2B7"/>
<evidence type="ECO:0000256" key="1">
    <source>
        <dbReference type="SAM" id="MobiDB-lite"/>
    </source>
</evidence>
<accession>A0A4Y8X2B7</accession>
<dbReference type="EMBL" id="JACHMC010000001">
    <property type="protein sequence ID" value="MBB4881819.1"/>
    <property type="molecule type" value="Genomic_DNA"/>
</dbReference>
<proteinExistence type="predicted"/>
<reference evidence="2 3" key="1">
    <citation type="submission" date="2020-08" db="EMBL/GenBank/DDBJ databases">
        <title>Sequencing the genomes of 1000 actinobacteria strains.</title>
        <authorList>
            <person name="Klenk H.-P."/>
        </authorList>
    </citation>
    <scope>NUCLEOTIDE SEQUENCE [LARGE SCALE GENOMIC DNA]</scope>
    <source>
        <strain evidence="2 3">DSM 19079</strain>
    </source>
</reference>
<dbReference type="OrthoDB" id="9978712at2"/>
<protein>
    <submittedName>
        <fullName evidence="2">Uncharacterized protein</fullName>
    </submittedName>
</protein>
<sequence length="460" mass="51049">MPSALAVLLALVLLAALIGGGLVWHEERFYGRLRFEEKPPLELQNHMGVPAQDHFRKALRELRLALENDRPADAEGWVRTARRRGWWLAETAAASEASADVGKAARRLAERRARVEERVINVEGTRQVGTLENAATDAAKLETARAAAAQAWVGLTPEQRERIRDGAEHHHRWATAEIAAVITAHSTDPGRTERLVAAAQAPVTDEDLASWADWEFRSLHWAADKVPHQHRVHPERPPLPAYASTTARRRHAEAAHLREHQLGTPPTSAAPRPIAPARQAGRPAATPEPYAGSAARRRAQARALHEEMTMKVASYDLDFDLQLAYPQFHNRDIPEVRAMDGAARRAADEWDLVKDVPERRLDAGDVAAYREAVDAFKQAVLAADARVRLIGDAGITDEELRDLETARGLFRQISDPANPPSLRDTYRARLVQVLRRIDERPGSRVSFSPQSLLALEAGED</sequence>
<feature type="region of interest" description="Disordered" evidence="1">
    <location>
        <begin position="252"/>
        <end position="294"/>
    </location>
</feature>
<gene>
    <name evidence="2" type="ORF">BJ976_000170</name>
</gene>
<evidence type="ECO:0000313" key="2">
    <source>
        <dbReference type="EMBL" id="MBB4881819.1"/>
    </source>
</evidence>
<dbReference type="RefSeq" id="WP_135029432.1">
    <property type="nucleotide sequence ID" value="NZ_BMLA01000003.1"/>
</dbReference>
<name>A0A4Y8X2B7_9MICC</name>